<dbReference type="SUPFAM" id="SSF55729">
    <property type="entry name" value="Acyl-CoA N-acyltransferases (Nat)"/>
    <property type="match status" value="1"/>
</dbReference>
<dbReference type="InterPro" id="IPR000182">
    <property type="entry name" value="GNAT_dom"/>
</dbReference>
<sequence length="148" mass="17215">MNNVQWFNKSFEELTTTELYGLLRSRVDVFVVEQHCPYPELDQWDQKATHLWAEKQGHIAAYCRLFAPGVRFENASIGRVLTTTPFRRQELGKQLMTRALEILDSAYPGHKVQISAQDYLLEFYSRLGFVSTGKQYLEDGIPHSEMIR</sequence>
<accession>A0A930YW49</accession>
<dbReference type="InterPro" id="IPR016181">
    <property type="entry name" value="Acyl_CoA_acyltransferase"/>
</dbReference>
<comment type="caution">
    <text evidence="2">The sequence shown here is derived from an EMBL/GenBank/DDBJ whole genome shotgun (WGS) entry which is preliminary data.</text>
</comment>
<dbReference type="AlphaFoldDB" id="A0A930YW49"/>
<dbReference type="Pfam" id="PF13673">
    <property type="entry name" value="Acetyltransf_10"/>
    <property type="match status" value="1"/>
</dbReference>
<evidence type="ECO:0000313" key="2">
    <source>
        <dbReference type="EMBL" id="MBF5027512.1"/>
    </source>
</evidence>
<dbReference type="Gene3D" id="3.40.630.30">
    <property type="match status" value="1"/>
</dbReference>
<gene>
    <name evidence="2" type="ORF">IC612_06845</name>
</gene>
<dbReference type="EMBL" id="JADKYY010000007">
    <property type="protein sequence ID" value="MBF5027512.1"/>
    <property type="molecule type" value="Genomic_DNA"/>
</dbReference>
<evidence type="ECO:0000313" key="3">
    <source>
        <dbReference type="Proteomes" id="UP000694480"/>
    </source>
</evidence>
<keyword evidence="3" id="KW-1185">Reference proteome</keyword>
<organism evidence="2 3">
    <name type="scientific">Planobacterium oryzisoli</name>
    <dbReference type="NCBI Taxonomy" id="2771435"/>
    <lineage>
        <taxon>Bacteria</taxon>
        <taxon>Pseudomonadati</taxon>
        <taxon>Bacteroidota</taxon>
        <taxon>Flavobacteriia</taxon>
        <taxon>Flavobacteriales</taxon>
        <taxon>Weeksellaceae</taxon>
        <taxon>Chryseobacterium group</taxon>
        <taxon>Chryseobacterium</taxon>
    </lineage>
</organism>
<feature type="domain" description="N-acetyltransferase" evidence="1">
    <location>
        <begin position="9"/>
        <end position="148"/>
    </location>
</feature>
<dbReference type="PROSITE" id="PS51186">
    <property type="entry name" value="GNAT"/>
    <property type="match status" value="1"/>
</dbReference>
<name>A0A930YW49_9FLAO</name>
<protein>
    <submittedName>
        <fullName evidence="2">GNAT family N-acetyltransferase</fullName>
    </submittedName>
</protein>
<dbReference type="RefSeq" id="WP_194739438.1">
    <property type="nucleotide sequence ID" value="NZ_JADKYY010000007.1"/>
</dbReference>
<evidence type="ECO:0000259" key="1">
    <source>
        <dbReference type="PROSITE" id="PS51186"/>
    </source>
</evidence>
<proteinExistence type="predicted"/>
<dbReference type="GO" id="GO:0016747">
    <property type="term" value="F:acyltransferase activity, transferring groups other than amino-acyl groups"/>
    <property type="evidence" value="ECO:0007669"/>
    <property type="project" value="InterPro"/>
</dbReference>
<reference evidence="2" key="1">
    <citation type="submission" date="2020-11" db="EMBL/GenBank/DDBJ databases">
        <title>Genome seq and assembly of Planobacterium sp.</title>
        <authorList>
            <person name="Chhetri G."/>
        </authorList>
    </citation>
    <scope>NUCLEOTIDE SEQUENCE</scope>
    <source>
        <strain evidence="2">GCR5</strain>
    </source>
</reference>
<dbReference type="Proteomes" id="UP000694480">
    <property type="component" value="Unassembled WGS sequence"/>
</dbReference>
<dbReference type="CDD" id="cd04301">
    <property type="entry name" value="NAT_SF"/>
    <property type="match status" value="1"/>
</dbReference>